<dbReference type="SMART" id="SM00899">
    <property type="entry name" value="FeoA"/>
    <property type="match status" value="1"/>
</dbReference>
<proteinExistence type="predicted"/>
<dbReference type="GO" id="GO:0046914">
    <property type="term" value="F:transition metal ion binding"/>
    <property type="evidence" value="ECO:0007669"/>
    <property type="project" value="InterPro"/>
</dbReference>
<dbReference type="SUPFAM" id="SSF50037">
    <property type="entry name" value="C-terminal domain of transcriptional repressors"/>
    <property type="match status" value="1"/>
</dbReference>
<gene>
    <name evidence="3" type="ORF">COB20_07550</name>
</gene>
<dbReference type="Proteomes" id="UP000218767">
    <property type="component" value="Unassembled WGS sequence"/>
</dbReference>
<evidence type="ECO:0000313" key="3">
    <source>
        <dbReference type="EMBL" id="PCI77758.1"/>
    </source>
</evidence>
<dbReference type="InterPro" id="IPR007167">
    <property type="entry name" value="Fe-transptr_FeoA-like"/>
</dbReference>
<accession>A0A2A4X548</accession>
<dbReference type="Gene3D" id="2.30.30.90">
    <property type="match status" value="1"/>
</dbReference>
<dbReference type="InterPro" id="IPR038157">
    <property type="entry name" value="FeoA_core_dom"/>
</dbReference>
<dbReference type="AlphaFoldDB" id="A0A2A4X548"/>
<reference evidence="4" key="1">
    <citation type="submission" date="2017-08" db="EMBL/GenBank/DDBJ databases">
        <title>A dynamic microbial community with high functional redundancy inhabits the cold, oxic subseafloor aquifer.</title>
        <authorList>
            <person name="Tully B.J."/>
            <person name="Wheat C.G."/>
            <person name="Glazer B.T."/>
            <person name="Huber J.A."/>
        </authorList>
    </citation>
    <scope>NUCLEOTIDE SEQUENCE [LARGE SCALE GENOMIC DNA]</scope>
</reference>
<comment type="caution">
    <text evidence="3">The sequence shown here is derived from an EMBL/GenBank/DDBJ whole genome shotgun (WGS) entry which is preliminary data.</text>
</comment>
<name>A0A2A4X548_9GAMM</name>
<dbReference type="InterPro" id="IPR008988">
    <property type="entry name" value="Transcriptional_repressor_C"/>
</dbReference>
<evidence type="ECO:0000313" key="4">
    <source>
        <dbReference type="Proteomes" id="UP000218767"/>
    </source>
</evidence>
<dbReference type="Pfam" id="PF04023">
    <property type="entry name" value="FeoA"/>
    <property type="match status" value="1"/>
</dbReference>
<organism evidence="3 4">
    <name type="scientific">SAR86 cluster bacterium</name>
    <dbReference type="NCBI Taxonomy" id="2030880"/>
    <lineage>
        <taxon>Bacteria</taxon>
        <taxon>Pseudomonadati</taxon>
        <taxon>Pseudomonadota</taxon>
        <taxon>Gammaproteobacteria</taxon>
        <taxon>SAR86 cluster</taxon>
    </lineage>
</organism>
<protein>
    <recommendedName>
        <fullName evidence="2">Ferrous iron transporter FeoA-like domain-containing protein</fullName>
    </recommendedName>
</protein>
<sequence>MSGTTLSTAKSGDHCVVLEIASEPAELKSRLYSLGIIPGSVLKLLRFAPLGDPMQVKVGGSFISIRKSEAAIITVDIQ</sequence>
<dbReference type="InterPro" id="IPR052713">
    <property type="entry name" value="FeoA"/>
</dbReference>
<feature type="domain" description="Ferrous iron transporter FeoA-like" evidence="2">
    <location>
        <begin position="4"/>
        <end position="77"/>
    </location>
</feature>
<evidence type="ECO:0000256" key="1">
    <source>
        <dbReference type="ARBA" id="ARBA00023004"/>
    </source>
</evidence>
<dbReference type="PANTHER" id="PTHR42954">
    <property type="entry name" value="FE(2+) TRANSPORT PROTEIN A"/>
    <property type="match status" value="1"/>
</dbReference>
<dbReference type="EMBL" id="NVUL01000043">
    <property type="protein sequence ID" value="PCI77758.1"/>
    <property type="molecule type" value="Genomic_DNA"/>
</dbReference>
<dbReference type="PANTHER" id="PTHR42954:SF2">
    <property type="entry name" value="FE(2+) TRANSPORT PROTEIN A"/>
    <property type="match status" value="1"/>
</dbReference>
<keyword evidence="1" id="KW-0408">Iron</keyword>
<evidence type="ECO:0000259" key="2">
    <source>
        <dbReference type="SMART" id="SM00899"/>
    </source>
</evidence>